<dbReference type="Gene3D" id="1.20.910.10">
    <property type="entry name" value="Heme oxygenase-like"/>
    <property type="match status" value="2"/>
</dbReference>
<organism evidence="2 3">
    <name type="scientific">Ectocarpus siliculosus</name>
    <name type="common">Brown alga</name>
    <name type="synonym">Conferva siliculosa</name>
    <dbReference type="NCBI Taxonomy" id="2880"/>
    <lineage>
        <taxon>Eukaryota</taxon>
        <taxon>Sar</taxon>
        <taxon>Stramenopiles</taxon>
        <taxon>Ochrophyta</taxon>
        <taxon>PX clade</taxon>
        <taxon>Phaeophyceae</taxon>
        <taxon>Ectocarpales</taxon>
        <taxon>Ectocarpaceae</taxon>
        <taxon>Ectocarpus</taxon>
    </lineage>
</organism>
<dbReference type="InterPro" id="IPR050967">
    <property type="entry name" value="Thiamine_Salvage_TenA"/>
</dbReference>
<dbReference type="InterPro" id="IPR016084">
    <property type="entry name" value="Haem_Oase-like_multi-hlx"/>
</dbReference>
<dbReference type="STRING" id="2880.D8LE29"/>
<dbReference type="SUPFAM" id="SSF48613">
    <property type="entry name" value="Heme oxygenase-like"/>
    <property type="match status" value="1"/>
</dbReference>
<proteinExistence type="predicted"/>
<evidence type="ECO:0000313" key="2">
    <source>
        <dbReference type="EMBL" id="CBN78546.1"/>
    </source>
</evidence>
<dbReference type="eggNOG" id="ENOG502QQU0">
    <property type="taxonomic scope" value="Eukaryota"/>
</dbReference>
<dbReference type="PANTHER" id="PTHR43198">
    <property type="entry name" value="BIFUNCTIONAL TH2 PROTEIN"/>
    <property type="match status" value="1"/>
</dbReference>
<name>D8LE29_ECTSI</name>
<keyword evidence="3" id="KW-1185">Reference proteome</keyword>
<protein>
    <submittedName>
        <fullName evidence="2">Thiaminase II</fullName>
    </submittedName>
</protein>
<evidence type="ECO:0000259" key="1">
    <source>
        <dbReference type="Pfam" id="PF03070"/>
    </source>
</evidence>
<dbReference type="AlphaFoldDB" id="D8LE29"/>
<reference evidence="2 3" key="1">
    <citation type="journal article" date="2010" name="Nature">
        <title>The Ectocarpus genome and the independent evolution of multicellularity in brown algae.</title>
        <authorList>
            <person name="Cock J.M."/>
            <person name="Sterck L."/>
            <person name="Rouze P."/>
            <person name="Scornet D."/>
            <person name="Allen A.E."/>
            <person name="Amoutzias G."/>
            <person name="Anthouard V."/>
            <person name="Artiguenave F."/>
            <person name="Aury J.M."/>
            <person name="Badger J.H."/>
            <person name="Beszteri B."/>
            <person name="Billiau K."/>
            <person name="Bonnet E."/>
            <person name="Bothwell J.H."/>
            <person name="Bowler C."/>
            <person name="Boyen C."/>
            <person name="Brownlee C."/>
            <person name="Carrano C.J."/>
            <person name="Charrier B."/>
            <person name="Cho G.Y."/>
            <person name="Coelho S.M."/>
            <person name="Collen J."/>
            <person name="Corre E."/>
            <person name="Da Silva C."/>
            <person name="Delage L."/>
            <person name="Delaroque N."/>
            <person name="Dittami S.M."/>
            <person name="Doulbeau S."/>
            <person name="Elias M."/>
            <person name="Farnham G."/>
            <person name="Gachon C.M."/>
            <person name="Gschloessl B."/>
            <person name="Heesch S."/>
            <person name="Jabbari K."/>
            <person name="Jubin C."/>
            <person name="Kawai H."/>
            <person name="Kimura K."/>
            <person name="Kloareg B."/>
            <person name="Kupper F.C."/>
            <person name="Lang D."/>
            <person name="Le Bail A."/>
            <person name="Leblanc C."/>
            <person name="Lerouge P."/>
            <person name="Lohr M."/>
            <person name="Lopez P.J."/>
            <person name="Martens C."/>
            <person name="Maumus F."/>
            <person name="Michel G."/>
            <person name="Miranda-Saavedra D."/>
            <person name="Morales J."/>
            <person name="Moreau H."/>
            <person name="Motomura T."/>
            <person name="Nagasato C."/>
            <person name="Napoli C.A."/>
            <person name="Nelson D.R."/>
            <person name="Nyvall-Collen P."/>
            <person name="Peters A.F."/>
            <person name="Pommier C."/>
            <person name="Potin P."/>
            <person name="Poulain J."/>
            <person name="Quesneville H."/>
            <person name="Read B."/>
            <person name="Rensing S.A."/>
            <person name="Ritter A."/>
            <person name="Rousvoal S."/>
            <person name="Samanta M."/>
            <person name="Samson G."/>
            <person name="Schroeder D.C."/>
            <person name="Segurens B."/>
            <person name="Strittmatter M."/>
            <person name="Tonon T."/>
            <person name="Tregear J.W."/>
            <person name="Valentin K."/>
            <person name="von Dassow P."/>
            <person name="Yamagishi T."/>
            <person name="Van de Peer Y."/>
            <person name="Wincker P."/>
        </authorList>
    </citation>
    <scope>NUCLEOTIDE SEQUENCE [LARGE SCALE GENOMIC DNA]</scope>
    <source>
        <strain evidence="3">Ec32 / CCAP1310/4</strain>
    </source>
</reference>
<dbReference type="Pfam" id="PF03070">
    <property type="entry name" value="TENA_THI-4"/>
    <property type="match status" value="1"/>
</dbReference>
<dbReference type="SUPFAM" id="SSF56784">
    <property type="entry name" value="HAD-like"/>
    <property type="match status" value="2"/>
</dbReference>
<dbReference type="InterPro" id="IPR004305">
    <property type="entry name" value="Thiaminase-2/PQQC"/>
</dbReference>
<dbReference type="OrthoDB" id="10255128at2759"/>
<dbReference type="Gene3D" id="3.40.50.1000">
    <property type="entry name" value="HAD superfamily/HAD-like"/>
    <property type="match status" value="1"/>
</dbReference>
<dbReference type="OMA" id="GHINRQM"/>
<sequence length="511" mass="54828">MDGMRKDVGKGSTLPGSLWQDCQLEAMRSLHHPWTLGLATGKTSLASFKNYVAQDAYFLRAFAKAYAYALAKAEDEEDIRAFHSLIGSVLEELGLHASYSAKWGIDVANELRHAFPNWTESAYAEWIETYSSEDFEDAAGLVESLLDKNSAGADYPSLFALYRKAMELEFAFFDAQLDGGTEAAMLEQSVGAEAGGRQGMSAQPGGQDAGGRGRFRGVHERLALLCVDFDDTLTEGDTISLLVETAKAQRETPEDRVDLGREWGLLTRTFLGKWSETIEDSLSTKLSTTCTTNGSGAVDREGLELMLRKLGVVDLDSVSRVSDSKDVISRVLSETLLDSHSSSSSTTGIDAGGCVWAGETASPRLEGDCPASVSSNDLVFDEHGVSTGEILVKIPGSFGKHQRFLDLAATARESVASSESSPRLMTVYVGDSVTDLLAMLDADVGIVVGNSGSFEKVARAFGIDIRPLASVYEAMDGTGELPRTGAPSGSGQCVYRASQWAEIDVFLFGGE</sequence>
<dbReference type="GO" id="GO:0006772">
    <property type="term" value="P:thiamine metabolic process"/>
    <property type="evidence" value="ECO:0007669"/>
    <property type="project" value="UniProtKB-ARBA"/>
</dbReference>
<accession>D8LE29</accession>
<dbReference type="EMBL" id="FN647931">
    <property type="protein sequence ID" value="CBN78546.1"/>
    <property type="molecule type" value="Genomic_DNA"/>
</dbReference>
<dbReference type="GO" id="GO:0005829">
    <property type="term" value="C:cytosol"/>
    <property type="evidence" value="ECO:0007669"/>
    <property type="project" value="TreeGrafter"/>
</dbReference>
<evidence type="ECO:0000313" key="3">
    <source>
        <dbReference type="Proteomes" id="UP000002630"/>
    </source>
</evidence>
<dbReference type="EMBL" id="FN649728">
    <property type="protein sequence ID" value="CBN78546.1"/>
    <property type="molecule type" value="Genomic_DNA"/>
</dbReference>
<dbReference type="PANTHER" id="PTHR43198:SF2">
    <property type="entry name" value="SI:CH1073-67J19.1-RELATED"/>
    <property type="match status" value="1"/>
</dbReference>
<dbReference type="InterPro" id="IPR023214">
    <property type="entry name" value="HAD_sf"/>
</dbReference>
<gene>
    <name evidence="2" type="primary">TenA</name>
    <name evidence="2" type="ORF">Esi_0129_0048</name>
</gene>
<dbReference type="InterPro" id="IPR036412">
    <property type="entry name" value="HAD-like_sf"/>
</dbReference>
<dbReference type="Proteomes" id="UP000002630">
    <property type="component" value="Linkage Group LG03"/>
</dbReference>
<feature type="domain" description="Thiaminase-2/PQQC" evidence="1">
    <location>
        <begin position="27"/>
        <end position="110"/>
    </location>
</feature>
<dbReference type="InParanoid" id="D8LE29"/>